<feature type="region of interest" description="Disordered" evidence="1">
    <location>
        <begin position="1370"/>
        <end position="1412"/>
    </location>
</feature>
<dbReference type="PANTHER" id="PTHR32387:SF0">
    <property type="entry name" value="PROTEIN NO VEIN"/>
    <property type="match status" value="1"/>
</dbReference>
<accession>A0AA35M5P6</accession>
<evidence type="ECO:0000313" key="2">
    <source>
        <dbReference type="EMBL" id="CAI6091012.1"/>
    </source>
</evidence>
<dbReference type="NCBIfam" id="NF047352">
    <property type="entry name" value="P_loop_sacsin"/>
    <property type="match status" value="1"/>
</dbReference>
<feature type="compositionally biased region" description="Acidic residues" evidence="1">
    <location>
        <begin position="1376"/>
        <end position="1393"/>
    </location>
</feature>
<dbReference type="SUPFAM" id="SSF55874">
    <property type="entry name" value="ATPase domain of HSP90 chaperone/DNA topoisomerase II/histidine kinase"/>
    <property type="match status" value="1"/>
</dbReference>
<reference evidence="2" key="1">
    <citation type="submission" date="2023-01" db="EMBL/GenBank/DDBJ databases">
        <authorList>
            <person name="Piombo E."/>
        </authorList>
    </citation>
    <scope>NUCLEOTIDE SEQUENCE</scope>
</reference>
<evidence type="ECO:0008006" key="4">
    <source>
        <dbReference type="Google" id="ProtNLM"/>
    </source>
</evidence>
<dbReference type="PANTHER" id="PTHR32387">
    <property type="entry name" value="WU:FJ29H11"/>
    <property type="match status" value="1"/>
</dbReference>
<dbReference type="InterPro" id="IPR052957">
    <property type="entry name" value="Auxin_embryo_med"/>
</dbReference>
<organism evidence="2 3">
    <name type="scientific">Clonostachys chloroleuca</name>
    <dbReference type="NCBI Taxonomy" id="1926264"/>
    <lineage>
        <taxon>Eukaryota</taxon>
        <taxon>Fungi</taxon>
        <taxon>Dikarya</taxon>
        <taxon>Ascomycota</taxon>
        <taxon>Pezizomycotina</taxon>
        <taxon>Sordariomycetes</taxon>
        <taxon>Hypocreomycetidae</taxon>
        <taxon>Hypocreales</taxon>
        <taxon>Bionectriaceae</taxon>
        <taxon>Clonostachys</taxon>
    </lineage>
</organism>
<evidence type="ECO:0000313" key="3">
    <source>
        <dbReference type="Proteomes" id="UP001160390"/>
    </source>
</evidence>
<gene>
    <name evidence="2" type="ORF">CCHLO57077_00018128</name>
</gene>
<dbReference type="EMBL" id="CABFNP030001058">
    <property type="protein sequence ID" value="CAI6091012.1"/>
    <property type="molecule type" value="Genomic_DNA"/>
</dbReference>
<dbReference type="InterPro" id="IPR036890">
    <property type="entry name" value="HATPase_C_sf"/>
</dbReference>
<dbReference type="Gene3D" id="3.30.565.10">
    <property type="entry name" value="Histidine kinase-like ATPase, C-terminal domain"/>
    <property type="match status" value="1"/>
</dbReference>
<keyword evidence="3" id="KW-1185">Reference proteome</keyword>
<evidence type="ECO:0000256" key="1">
    <source>
        <dbReference type="SAM" id="MobiDB-lite"/>
    </source>
</evidence>
<proteinExistence type="predicted"/>
<comment type="caution">
    <text evidence="2">The sequence shown here is derived from an EMBL/GenBank/DDBJ whole genome shotgun (WGS) entry which is preliminary data.</text>
</comment>
<dbReference type="Proteomes" id="UP001160390">
    <property type="component" value="Unassembled WGS sequence"/>
</dbReference>
<sequence length="1714" mass="196033">MNILSPSLVKMASKKEAREMVEKNTNRYGYLSDDILSQLDTESRRKLEQNWAILESVAGHSVQTLAKHIYGSGARFVFELLQNADDNSFERATRNGDTPYISFQVHPDRIIVECNEDGFNEKDLGAICSVGQSSKAGSYGYIGAKGIGFKSVFIAAWKVYIQSRHFSFYFRHEKGDSGLGMIRPIWKEPEENGPLPFTRMTLYIHEKWEPRELQHLKSIIFKQFEELQKTCLLFLKKIKNISVSFYNDDGSLKDSKSFKAADAGGNRVSLETVSETERQHIRELRYYHITKHTATNIARSDNRDPPTTDEARRLSATAEIVLAFPLTENSEPLLEKQELFAFLPVRESEYKFIIQSDFDTSANRQDIVTSSRRNMSLQDGIASAFVKAVLQFFYYPALCYQWPRFLPATGDSSNSFWSSLNEKIEFRILNTPIMRSRHRMQPRLITEVYQQSSDSCDENGDCLYDDTSADPYISKMYERNDISILHNYGLRLETMAMILNLVKYDLDSSNSRMKDFSRCQSWHSRAAIPLAKWAIHPDFKTGATSIRTLPLIPLQNGNWTSLSSGQVYLPITHSIPIPLDLGYRLVDPRALVNPDREKLFKHIGVVEPEIGQIQNSIEVRYNTSGQTITLEQSISHLHYLYLTHHDGNKRSKVDNLVIYTEDRRLIDPKRCYVYIANDHPYGPKRLLEPTETAPGHPVTYLHSSYFENPPANGSSLLSWEDWLYTFVGIERRLPVTNGVDKLSDPFEYIAKHRPDKFIDTLEFLWKNQSSSVRGNDKIKKLIQRLWNCEHCEAGPPLCRSLFGQPWLPVPSLKEIVAKYTRGNVFFPFLRIDGFDTEDVERKWAFLHRDFNVGKNDDIGFYLGVLFRLSQLEEGIEMVGGVFEIYQTIEAKITIADNRATALAKVRDLMFMDCLILSPKYQTASGEFIDGSFVGDEDDVRWEGPPDLESMFCVAQRYRQFLDDSQMQKLTMFFHDVLGTRDASWEDIVKEIRWVRERNGEDGEQIDFDRVKGLYQFMVRSKAPKAEVRRTFIEDRLIYVTRHGVAGWYRSSDCLWSSTSEIRGKVTLNDDYGNLETFFTGTLGVQSLTLQMIYDELRHAGGRKSIDEIKNDIWSLNALLQTDRTHIDPAPLLREDIFPVKYPGGSSVLRNIDMVFAVGDDRQLCDRLQTHINLLDYGFEEIRLLKPFICWAKLDTRYLSQSVREFTRVSPSATRRSITEDKYDISRKAYAILRLAKTFQSPKYDEDDPESLYKVLRDAEVIESDGISSVISISQDGKSIELEETAGLCHIDDSHKKLKIYVPLNKKQRNLSFSSVLPNKLADCLMREWDSNISDKEDKDGIHILGTILSCDLAIVDDILNHNSVFEVGIENRDPQYDQESDGDDSALDEEDSDASSIQFTPSRSSRTDTTDLYGATPIRAGAFSPRAHLRGSSEPGTTSDGDNHLVVERIQAVSREEIRNARASVWNQDQPSPQGTLQAQDAGYLRLLHRVIAASRNAVFPSLGAFDMTGLINELPNVGSLYESFDGLDVATRFRSTSQLERDKMVGAAGELYVFELLSALQLPGWSRGNWQSTIRKYVTGHPDYHDMRPWSQRETADIVYPDVQGEFTTLLIDNGYLGEEWRAARPKYLLEVKTSTGPLATPFYMSKNQYQLMQNIHNIEDPSEVYMILRVFWLDSNNIGMRVYLDPEQMRQEGGLIFTGETWSITPGVRDGN</sequence>
<protein>
    <recommendedName>
        <fullName evidence="4">Protein NO VEIN C-terminal domain-containing protein</fullName>
    </recommendedName>
</protein>
<feature type="region of interest" description="Disordered" evidence="1">
    <location>
        <begin position="1424"/>
        <end position="1443"/>
    </location>
</feature>
<name>A0AA35M5P6_9HYPO</name>